<keyword evidence="1" id="KW-1133">Transmembrane helix</keyword>
<comment type="caution">
    <text evidence="2">The sequence shown here is derived from an EMBL/GenBank/DDBJ whole genome shotgun (WGS) entry which is preliminary data.</text>
</comment>
<feature type="transmembrane region" description="Helical" evidence="1">
    <location>
        <begin position="104"/>
        <end position="122"/>
    </location>
</feature>
<accession>A0AAV0G133</accession>
<dbReference type="Proteomes" id="UP001152523">
    <property type="component" value="Unassembled WGS sequence"/>
</dbReference>
<proteinExistence type="predicted"/>
<keyword evidence="3" id="KW-1185">Reference proteome</keyword>
<reference evidence="2" key="1">
    <citation type="submission" date="2022-07" db="EMBL/GenBank/DDBJ databases">
        <authorList>
            <person name="Macas J."/>
            <person name="Novak P."/>
            <person name="Neumann P."/>
        </authorList>
    </citation>
    <scope>NUCLEOTIDE SEQUENCE</scope>
</reference>
<evidence type="ECO:0000256" key="1">
    <source>
        <dbReference type="SAM" id="Phobius"/>
    </source>
</evidence>
<evidence type="ECO:0000313" key="3">
    <source>
        <dbReference type="Proteomes" id="UP001152523"/>
    </source>
</evidence>
<evidence type="ECO:0000313" key="2">
    <source>
        <dbReference type="EMBL" id="CAH9141649.1"/>
    </source>
</evidence>
<keyword evidence="1" id="KW-0472">Membrane</keyword>
<sequence length="125" mass="14373">MSGGRVPLLSRRHGVQVRLGFGRRCVLCFNSVLFCLRFSFELHVVLDVFLFPSKEILVYKSSDEKSVLLVIGSVKLISGSTNSIASTEVIYSKSGSRADGRHKTFYHFVYFFPWIVILIYYIRWI</sequence>
<dbReference type="AlphaFoldDB" id="A0AAV0G133"/>
<keyword evidence="1" id="KW-0812">Transmembrane</keyword>
<organism evidence="2 3">
    <name type="scientific">Cuscuta epithymum</name>
    <dbReference type="NCBI Taxonomy" id="186058"/>
    <lineage>
        <taxon>Eukaryota</taxon>
        <taxon>Viridiplantae</taxon>
        <taxon>Streptophyta</taxon>
        <taxon>Embryophyta</taxon>
        <taxon>Tracheophyta</taxon>
        <taxon>Spermatophyta</taxon>
        <taxon>Magnoliopsida</taxon>
        <taxon>eudicotyledons</taxon>
        <taxon>Gunneridae</taxon>
        <taxon>Pentapetalae</taxon>
        <taxon>asterids</taxon>
        <taxon>lamiids</taxon>
        <taxon>Solanales</taxon>
        <taxon>Convolvulaceae</taxon>
        <taxon>Cuscuteae</taxon>
        <taxon>Cuscuta</taxon>
        <taxon>Cuscuta subgen. Cuscuta</taxon>
    </lineage>
</organism>
<protein>
    <submittedName>
        <fullName evidence="2">Uncharacterized protein</fullName>
    </submittedName>
</protein>
<dbReference type="EMBL" id="CAMAPF010001032">
    <property type="protein sequence ID" value="CAH9141649.1"/>
    <property type="molecule type" value="Genomic_DNA"/>
</dbReference>
<gene>
    <name evidence="2" type="ORF">CEPIT_LOCUS39288</name>
</gene>
<name>A0AAV0G133_9ASTE</name>